<dbReference type="Pfam" id="PF03017">
    <property type="entry name" value="Transposase_23"/>
    <property type="match status" value="1"/>
</dbReference>
<dbReference type="Pfam" id="PF03004">
    <property type="entry name" value="Transposase_24"/>
    <property type="match status" value="1"/>
</dbReference>
<evidence type="ECO:0000313" key="4">
    <source>
        <dbReference type="Proteomes" id="UP000652761"/>
    </source>
</evidence>
<sequence>WRSEVNRKNKGVQNIFHCAGTQTFADIRKAELKKSGQDMDRLELFIVTHTRKDGIPVNSECAVAIEKIQALKQSQSSASSSQTMASKYDIYSQLLGEDKPGRVRGLGTGPTPATLWGRTTDILKDENKKLVDRVKDLEERITKLERTDSKFQDENDSLDGGVAPKESASVTKKDAHSLTSKRVKLLDMYGSQVAISIVMSTDPMKIVMGRPIGQDLCEVVVLLTNKVDSPLFIKDHNRKSMKDAIGSHILWFLEYVQLDFKSQITKKPKV</sequence>
<reference evidence="3" key="1">
    <citation type="submission" date="2017-07" db="EMBL/GenBank/DDBJ databases">
        <title>Taro Niue Genome Assembly and Annotation.</title>
        <authorList>
            <person name="Atibalentja N."/>
            <person name="Keating K."/>
            <person name="Fields C.J."/>
        </authorList>
    </citation>
    <scope>NUCLEOTIDE SEQUENCE</scope>
    <source>
        <strain evidence="3">Niue_2</strain>
        <tissue evidence="3">Leaf</tissue>
    </source>
</reference>
<dbReference type="OrthoDB" id="692019at2759"/>
<dbReference type="InterPro" id="IPR004264">
    <property type="entry name" value="Transposase_23"/>
</dbReference>
<name>A0A843X9C1_COLES</name>
<keyword evidence="4" id="KW-1185">Reference proteome</keyword>
<feature type="region of interest" description="Disordered" evidence="1">
    <location>
        <begin position="152"/>
        <end position="174"/>
    </location>
</feature>
<protein>
    <recommendedName>
        <fullName evidence="2">Transposase Tnp1/En/Spm-like domain-containing protein</fullName>
    </recommendedName>
</protein>
<organism evidence="3 4">
    <name type="scientific">Colocasia esculenta</name>
    <name type="common">Wild taro</name>
    <name type="synonym">Arum esculentum</name>
    <dbReference type="NCBI Taxonomy" id="4460"/>
    <lineage>
        <taxon>Eukaryota</taxon>
        <taxon>Viridiplantae</taxon>
        <taxon>Streptophyta</taxon>
        <taxon>Embryophyta</taxon>
        <taxon>Tracheophyta</taxon>
        <taxon>Spermatophyta</taxon>
        <taxon>Magnoliopsida</taxon>
        <taxon>Liliopsida</taxon>
        <taxon>Araceae</taxon>
        <taxon>Aroideae</taxon>
        <taxon>Colocasieae</taxon>
        <taxon>Colocasia</taxon>
    </lineage>
</organism>
<evidence type="ECO:0000313" key="3">
    <source>
        <dbReference type="EMBL" id="MQM15913.1"/>
    </source>
</evidence>
<dbReference type="InterPro" id="IPR004252">
    <property type="entry name" value="Probable_transposase_24"/>
</dbReference>
<proteinExistence type="predicted"/>
<feature type="domain" description="Transposase Tnp1/En/Spm-like" evidence="2">
    <location>
        <begin position="192"/>
        <end position="244"/>
    </location>
</feature>
<dbReference type="Proteomes" id="UP000652761">
    <property type="component" value="Unassembled WGS sequence"/>
</dbReference>
<gene>
    <name evidence="3" type="ORF">Taro_048866</name>
</gene>
<comment type="caution">
    <text evidence="3">The sequence shown here is derived from an EMBL/GenBank/DDBJ whole genome shotgun (WGS) entry which is preliminary data.</text>
</comment>
<feature type="non-terminal residue" evidence="3">
    <location>
        <position position="1"/>
    </location>
</feature>
<dbReference type="AlphaFoldDB" id="A0A843X9C1"/>
<dbReference type="EMBL" id="NMUH01006742">
    <property type="protein sequence ID" value="MQM15913.1"/>
    <property type="molecule type" value="Genomic_DNA"/>
</dbReference>
<evidence type="ECO:0000259" key="2">
    <source>
        <dbReference type="Pfam" id="PF03017"/>
    </source>
</evidence>
<evidence type="ECO:0000256" key="1">
    <source>
        <dbReference type="SAM" id="MobiDB-lite"/>
    </source>
</evidence>
<accession>A0A843X9C1</accession>